<accession>A0AAD5UAA8</accession>
<dbReference type="Gene3D" id="1.10.510.10">
    <property type="entry name" value="Transferase(Phosphotransferase) domain 1"/>
    <property type="match status" value="1"/>
</dbReference>
<feature type="binding site" evidence="3">
    <location>
        <position position="132"/>
    </location>
    <ligand>
        <name>ATP</name>
        <dbReference type="ChEBI" id="CHEBI:30616"/>
    </ligand>
</feature>
<evidence type="ECO:0000259" key="5">
    <source>
        <dbReference type="PROSITE" id="PS50011"/>
    </source>
</evidence>
<keyword evidence="7" id="KW-1185">Reference proteome</keyword>
<keyword evidence="1 3" id="KW-0547">Nucleotide-binding</keyword>
<dbReference type="FunFam" id="1.10.510.10:FF:000571">
    <property type="entry name" value="Maternal embryonic leucine zipper kinase"/>
    <property type="match status" value="1"/>
</dbReference>
<evidence type="ECO:0000256" key="4">
    <source>
        <dbReference type="SAM" id="MobiDB-lite"/>
    </source>
</evidence>
<reference evidence="6" key="1">
    <citation type="submission" date="2020-05" db="EMBL/GenBank/DDBJ databases">
        <title>Phylogenomic resolution of chytrid fungi.</title>
        <authorList>
            <person name="Stajich J.E."/>
            <person name="Amses K."/>
            <person name="Simmons R."/>
            <person name="Seto K."/>
            <person name="Myers J."/>
            <person name="Bonds A."/>
            <person name="Quandt C.A."/>
            <person name="Barry K."/>
            <person name="Liu P."/>
            <person name="Grigoriev I."/>
            <person name="Longcore J.E."/>
            <person name="James T.Y."/>
        </authorList>
    </citation>
    <scope>NUCLEOTIDE SEQUENCE</scope>
    <source>
        <strain evidence="6">JEL0476</strain>
    </source>
</reference>
<organism evidence="6 7">
    <name type="scientific">Clydaea vesicula</name>
    <dbReference type="NCBI Taxonomy" id="447962"/>
    <lineage>
        <taxon>Eukaryota</taxon>
        <taxon>Fungi</taxon>
        <taxon>Fungi incertae sedis</taxon>
        <taxon>Chytridiomycota</taxon>
        <taxon>Chytridiomycota incertae sedis</taxon>
        <taxon>Chytridiomycetes</taxon>
        <taxon>Lobulomycetales</taxon>
        <taxon>Lobulomycetaceae</taxon>
        <taxon>Clydaea</taxon>
    </lineage>
</organism>
<evidence type="ECO:0000313" key="6">
    <source>
        <dbReference type="EMBL" id="KAJ3226102.1"/>
    </source>
</evidence>
<dbReference type="InterPro" id="IPR017441">
    <property type="entry name" value="Protein_kinase_ATP_BS"/>
</dbReference>
<dbReference type="AlphaFoldDB" id="A0AAD5UAA8"/>
<keyword evidence="2 3" id="KW-0067">ATP-binding</keyword>
<evidence type="ECO:0000256" key="2">
    <source>
        <dbReference type="ARBA" id="ARBA00022840"/>
    </source>
</evidence>
<feature type="compositionally biased region" description="Polar residues" evidence="4">
    <location>
        <begin position="511"/>
        <end position="527"/>
    </location>
</feature>
<dbReference type="CDD" id="cd14003">
    <property type="entry name" value="STKc_AMPK-like"/>
    <property type="match status" value="1"/>
</dbReference>
<dbReference type="Pfam" id="PF00069">
    <property type="entry name" value="Pkinase"/>
    <property type="match status" value="1"/>
</dbReference>
<comment type="caution">
    <text evidence="6">The sequence shown here is derived from an EMBL/GenBank/DDBJ whole genome shotgun (WGS) entry which is preliminary data.</text>
</comment>
<gene>
    <name evidence="6" type="primary">PRKAA2</name>
    <name evidence="6" type="ORF">HK099_005571</name>
</gene>
<evidence type="ECO:0000313" key="7">
    <source>
        <dbReference type="Proteomes" id="UP001211065"/>
    </source>
</evidence>
<feature type="region of interest" description="Disordered" evidence="4">
    <location>
        <begin position="486"/>
        <end position="574"/>
    </location>
</feature>
<feature type="domain" description="Protein kinase" evidence="5">
    <location>
        <begin position="103"/>
        <end position="344"/>
    </location>
</feature>
<evidence type="ECO:0000256" key="1">
    <source>
        <dbReference type="ARBA" id="ARBA00022741"/>
    </source>
</evidence>
<dbReference type="InterPro" id="IPR000719">
    <property type="entry name" value="Prot_kinase_dom"/>
</dbReference>
<feature type="region of interest" description="Disordered" evidence="4">
    <location>
        <begin position="62"/>
        <end position="86"/>
    </location>
</feature>
<dbReference type="SUPFAM" id="SSF56112">
    <property type="entry name" value="Protein kinase-like (PK-like)"/>
    <property type="match status" value="1"/>
</dbReference>
<dbReference type="PANTHER" id="PTHR24346:SF106">
    <property type="entry name" value="PROTEIN KINASE DOMAIN-CONTAINING PROTEIN"/>
    <property type="match status" value="1"/>
</dbReference>
<sequence length="819" mass="93496">MNSNEFKCNKNAKELYLNECLKNLSFDKRRNQRQSEEIAEKFKNTSSAVGIKEKISKIDQYQGRSKKKSSSVATLNNDSRTVSNEEIQAKLPPLPIGKEIGPYSVKKTLGEGTFGKVRLCQHKFSNELVAIKTIQKADVKTAKQRNSVQREVRLMKLLYHPHIIHVYDINENDDEISIVMEYASGGELFDYIVSRGMLQENESRKFFRQMISAVDYCHQNMLLDSNKNIKLIDFGFGNTYHSERQLDTYCGSPFYAAPEMIKGQPYCGPEVDVWSLGVILYALLAGRLPFEAPVISDLYQEIGRGEFIIPKHFSPDSAHLIQRMLTVNSKKRASMEEVFNHKWINIGFDTPPKSYVYPREKTVNFPNKDSLAELVDFGISETEIRRVLSQEVGKHPISSLYHMVDEARQRKLAKQAIAAVPHPPERSSSKRSVHTSQCDNSGSCSNSYYSESECKSSSINERFLNKSASSSSSGMEVSKVRAGVYRPNQDSLSDKVQQSTIPPKNSYAPININNDQGIDQMNGTSHGEYNIQRREYHPRSSDPSYQHLQQQLLSQQRKCHHHTENSDISSSKLENGPAQYLKELQLEENICTPSLKNINNKNKFPKSEQVDFKSHETDKDRQLLEKCFTQKIAYCNTTNQCLQKEHSKKANGLFNSFQNFLQPATSFSGNSQKSEIVTTTNNQPQESNTSFEQNQLPHYCNYITNLKQQVTQKKPKFTDIIVDHVCNVKIELDKGFEIVRDELERVLNLFSIDFYFSREISTFMCKEKIGSHNLFAIELGRSCNKSKTKVEFKYCQGNGNETILCCVISKISILLFFSP</sequence>
<dbReference type="EMBL" id="JADGJW010000044">
    <property type="protein sequence ID" value="KAJ3226102.1"/>
    <property type="molecule type" value="Genomic_DNA"/>
</dbReference>
<dbReference type="PANTHER" id="PTHR24346">
    <property type="entry name" value="MAP/MICROTUBULE AFFINITY-REGULATING KINASE"/>
    <property type="match status" value="1"/>
</dbReference>
<name>A0AAD5UAA8_9FUNG</name>
<feature type="region of interest" description="Disordered" evidence="4">
    <location>
        <begin position="413"/>
        <end position="450"/>
    </location>
</feature>
<feature type="compositionally biased region" description="Low complexity" evidence="4">
    <location>
        <begin position="440"/>
        <end position="450"/>
    </location>
</feature>
<feature type="region of interest" description="Disordered" evidence="4">
    <location>
        <begin position="667"/>
        <end position="690"/>
    </location>
</feature>
<dbReference type="InterPro" id="IPR011009">
    <property type="entry name" value="Kinase-like_dom_sf"/>
</dbReference>
<evidence type="ECO:0000256" key="3">
    <source>
        <dbReference type="PROSITE-ProRule" id="PRU10141"/>
    </source>
</evidence>
<dbReference type="Proteomes" id="UP001211065">
    <property type="component" value="Unassembled WGS sequence"/>
</dbReference>
<dbReference type="GO" id="GO:0035556">
    <property type="term" value="P:intracellular signal transduction"/>
    <property type="evidence" value="ECO:0007669"/>
    <property type="project" value="TreeGrafter"/>
</dbReference>
<proteinExistence type="predicted"/>
<feature type="compositionally biased region" description="Polar residues" evidence="4">
    <location>
        <begin position="488"/>
        <end position="503"/>
    </location>
</feature>
<dbReference type="GO" id="GO:0004674">
    <property type="term" value="F:protein serine/threonine kinase activity"/>
    <property type="evidence" value="ECO:0007669"/>
    <property type="project" value="TreeGrafter"/>
</dbReference>
<dbReference type="GO" id="GO:0005737">
    <property type="term" value="C:cytoplasm"/>
    <property type="evidence" value="ECO:0007669"/>
    <property type="project" value="TreeGrafter"/>
</dbReference>
<dbReference type="PROSITE" id="PS00107">
    <property type="entry name" value="PROTEIN_KINASE_ATP"/>
    <property type="match status" value="1"/>
</dbReference>
<keyword evidence="6" id="KW-0418">Kinase</keyword>
<dbReference type="GO" id="GO:0005524">
    <property type="term" value="F:ATP binding"/>
    <property type="evidence" value="ECO:0007669"/>
    <property type="project" value="UniProtKB-UniRule"/>
</dbReference>
<protein>
    <submittedName>
        <fullName evidence="6">Protein kinase, AMP-activated, alpha 2 catalytic subunit</fullName>
    </submittedName>
</protein>
<dbReference type="FunFam" id="3.30.200.20:FF:000042">
    <property type="entry name" value="Aurora kinase A"/>
    <property type="match status" value="1"/>
</dbReference>
<feature type="compositionally biased region" description="Basic and acidic residues" evidence="4">
    <location>
        <begin position="531"/>
        <end position="540"/>
    </location>
</feature>
<feature type="compositionally biased region" description="Polar residues" evidence="4">
    <location>
        <begin position="70"/>
        <end position="86"/>
    </location>
</feature>
<feature type="compositionally biased region" description="Low complexity" evidence="4">
    <location>
        <begin position="546"/>
        <end position="556"/>
    </location>
</feature>
<dbReference type="PROSITE" id="PS50011">
    <property type="entry name" value="PROTEIN_KINASE_DOM"/>
    <property type="match status" value="1"/>
</dbReference>
<keyword evidence="6" id="KW-0808">Transferase</keyword>